<keyword evidence="2" id="KW-1185">Reference proteome</keyword>
<dbReference type="Proteomes" id="UP000250235">
    <property type="component" value="Unassembled WGS sequence"/>
</dbReference>
<name>A0A2Z7DE61_9LAMI</name>
<organism evidence="1 2">
    <name type="scientific">Dorcoceras hygrometricum</name>
    <dbReference type="NCBI Taxonomy" id="472368"/>
    <lineage>
        <taxon>Eukaryota</taxon>
        <taxon>Viridiplantae</taxon>
        <taxon>Streptophyta</taxon>
        <taxon>Embryophyta</taxon>
        <taxon>Tracheophyta</taxon>
        <taxon>Spermatophyta</taxon>
        <taxon>Magnoliopsida</taxon>
        <taxon>eudicotyledons</taxon>
        <taxon>Gunneridae</taxon>
        <taxon>Pentapetalae</taxon>
        <taxon>asterids</taxon>
        <taxon>lamiids</taxon>
        <taxon>Lamiales</taxon>
        <taxon>Gesneriaceae</taxon>
        <taxon>Didymocarpoideae</taxon>
        <taxon>Trichosporeae</taxon>
        <taxon>Loxocarpinae</taxon>
        <taxon>Dorcoceras</taxon>
    </lineage>
</organism>
<accession>A0A2Z7DE61</accession>
<proteinExistence type="predicted"/>
<reference evidence="1 2" key="1">
    <citation type="journal article" date="2015" name="Proc. Natl. Acad. Sci. U.S.A.">
        <title>The resurrection genome of Boea hygrometrica: A blueprint for survival of dehydration.</title>
        <authorList>
            <person name="Xiao L."/>
            <person name="Yang G."/>
            <person name="Zhang L."/>
            <person name="Yang X."/>
            <person name="Zhao S."/>
            <person name="Ji Z."/>
            <person name="Zhou Q."/>
            <person name="Hu M."/>
            <person name="Wang Y."/>
            <person name="Chen M."/>
            <person name="Xu Y."/>
            <person name="Jin H."/>
            <person name="Xiao X."/>
            <person name="Hu G."/>
            <person name="Bao F."/>
            <person name="Hu Y."/>
            <person name="Wan P."/>
            <person name="Li L."/>
            <person name="Deng X."/>
            <person name="Kuang T."/>
            <person name="Xiang C."/>
            <person name="Zhu J.K."/>
            <person name="Oliver M.J."/>
            <person name="He Y."/>
        </authorList>
    </citation>
    <scope>NUCLEOTIDE SEQUENCE [LARGE SCALE GENOMIC DNA]</scope>
    <source>
        <strain evidence="2">cv. XS01</strain>
    </source>
</reference>
<protein>
    <submittedName>
        <fullName evidence="1">Uncharacterized protein</fullName>
    </submittedName>
</protein>
<evidence type="ECO:0000313" key="1">
    <source>
        <dbReference type="EMBL" id="KZV57427.1"/>
    </source>
</evidence>
<dbReference type="AlphaFoldDB" id="A0A2Z7DE61"/>
<gene>
    <name evidence="1" type="ORF">F511_04864</name>
</gene>
<sequence length="95" mass="11076">MEQSKPDVQYESVEESEADEVIEQKINSVLEKNEPVEALKKNDSAVEEKRNQQWNNWSLTNQQTNRSCWQILLQKLLVDTITEAVGRNHHLKGKE</sequence>
<dbReference type="EMBL" id="KQ987296">
    <property type="protein sequence ID" value="KZV57427.1"/>
    <property type="molecule type" value="Genomic_DNA"/>
</dbReference>
<evidence type="ECO:0000313" key="2">
    <source>
        <dbReference type="Proteomes" id="UP000250235"/>
    </source>
</evidence>